<dbReference type="InterPro" id="IPR038417">
    <property type="entry name" value="Alpga-gal_N_sf"/>
</dbReference>
<dbReference type="RefSeq" id="WP_085510806.1">
    <property type="nucleotide sequence ID" value="NZ_FXAP01000001.1"/>
</dbReference>
<dbReference type="InterPro" id="IPR013785">
    <property type="entry name" value="Aldolase_TIM"/>
</dbReference>
<gene>
    <name evidence="9" type="ORF">EDD42_1809</name>
</gene>
<feature type="binding site" evidence="7">
    <location>
        <begin position="460"/>
        <end position="464"/>
    </location>
    <ligand>
        <name>substrate</name>
    </ligand>
</feature>
<feature type="active site" description="Proton donor" evidence="6">
    <location>
        <position position="528"/>
    </location>
</feature>
<evidence type="ECO:0000256" key="5">
    <source>
        <dbReference type="PIRNR" id="PIRNR005536"/>
    </source>
</evidence>
<feature type="binding site" evidence="7">
    <location>
        <position position="528"/>
    </location>
    <ligand>
        <name>substrate</name>
    </ligand>
</feature>
<evidence type="ECO:0000256" key="4">
    <source>
        <dbReference type="ARBA" id="ARBA00023295"/>
    </source>
</evidence>
<proteinExistence type="inferred from homology"/>
<dbReference type="EC" id="3.2.1.22" evidence="2 5"/>
<protein>
    <recommendedName>
        <fullName evidence="2 5">Alpha-galactosidase</fullName>
        <ecNumber evidence="2 5">3.2.1.22</ecNumber>
    </recommendedName>
</protein>
<organism evidence="9 10">
    <name type="scientific">Plantibacter flavus</name>
    <dbReference type="NCBI Taxonomy" id="150123"/>
    <lineage>
        <taxon>Bacteria</taxon>
        <taxon>Bacillati</taxon>
        <taxon>Actinomycetota</taxon>
        <taxon>Actinomycetes</taxon>
        <taxon>Micrococcales</taxon>
        <taxon>Microbacteriaceae</taxon>
        <taxon>Plantibacter</taxon>
    </lineage>
</organism>
<dbReference type="GO" id="GO:0004557">
    <property type="term" value="F:alpha-galactosidase activity"/>
    <property type="evidence" value="ECO:0007669"/>
    <property type="project" value="UniProtKB-UniRule"/>
</dbReference>
<accession>A0A3N2C2K2</accession>
<dbReference type="SUPFAM" id="SSF51445">
    <property type="entry name" value="(Trans)glycosidases"/>
    <property type="match status" value="1"/>
</dbReference>
<dbReference type="CDD" id="cd14791">
    <property type="entry name" value="GH36"/>
    <property type="match status" value="1"/>
</dbReference>
<keyword evidence="3 5" id="KW-0378">Hydrolase</keyword>
<feature type="binding site" evidence="7">
    <location>
        <position position="506"/>
    </location>
    <ligand>
        <name>substrate</name>
    </ligand>
</feature>
<keyword evidence="10" id="KW-1185">Reference proteome</keyword>
<dbReference type="GO" id="GO:0016052">
    <property type="term" value="P:carbohydrate catabolic process"/>
    <property type="evidence" value="ECO:0007669"/>
    <property type="project" value="InterPro"/>
</dbReference>
<comment type="caution">
    <text evidence="9">The sequence shown here is derived from an EMBL/GenBank/DDBJ whole genome shotgun (WGS) entry which is preliminary data.</text>
</comment>
<dbReference type="InterPro" id="IPR017853">
    <property type="entry name" value="GH"/>
</dbReference>
<feature type="binding site" evidence="7">
    <location>
        <position position="188"/>
    </location>
    <ligand>
        <name>substrate</name>
    </ligand>
</feature>
<dbReference type="AlphaFoldDB" id="A0A3N2C2K2"/>
<dbReference type="InterPro" id="IPR002252">
    <property type="entry name" value="Glyco_hydro_36"/>
</dbReference>
<evidence type="ECO:0000313" key="9">
    <source>
        <dbReference type="EMBL" id="ROR81738.1"/>
    </source>
</evidence>
<dbReference type="PRINTS" id="PR00743">
    <property type="entry name" value="GLHYDRLASE36"/>
</dbReference>
<dbReference type="Gene3D" id="3.20.20.70">
    <property type="entry name" value="Aldolase class I"/>
    <property type="match status" value="1"/>
</dbReference>
<dbReference type="Pfam" id="PF02065">
    <property type="entry name" value="Melibiase"/>
    <property type="match status" value="1"/>
</dbReference>
<dbReference type="PIRSF" id="PIRSF005536">
    <property type="entry name" value="Agal"/>
    <property type="match status" value="1"/>
</dbReference>
<dbReference type="InterPro" id="IPR050985">
    <property type="entry name" value="Alpha-glycosidase_related"/>
</dbReference>
<evidence type="ECO:0000313" key="10">
    <source>
        <dbReference type="Proteomes" id="UP000266915"/>
    </source>
</evidence>
<evidence type="ECO:0000256" key="2">
    <source>
        <dbReference type="ARBA" id="ARBA00012755"/>
    </source>
</evidence>
<feature type="domain" description="Glycosyl hydrolase family 36 N-terminal" evidence="8">
    <location>
        <begin position="31"/>
        <end position="272"/>
    </location>
</feature>
<dbReference type="FunFam" id="3.20.20.70:FF:000118">
    <property type="entry name" value="Alpha-galactosidase"/>
    <property type="match status" value="1"/>
</dbReference>
<dbReference type="EMBL" id="RKHL01000001">
    <property type="protein sequence ID" value="ROR81738.1"/>
    <property type="molecule type" value="Genomic_DNA"/>
</dbReference>
<evidence type="ECO:0000256" key="6">
    <source>
        <dbReference type="PIRSR" id="PIRSR005536-1"/>
    </source>
</evidence>
<evidence type="ECO:0000256" key="1">
    <source>
        <dbReference type="ARBA" id="ARBA00001255"/>
    </source>
</evidence>
<dbReference type="PANTHER" id="PTHR43053">
    <property type="entry name" value="GLYCOSIDASE FAMILY 31"/>
    <property type="match status" value="1"/>
</dbReference>
<feature type="binding site" evidence="7">
    <location>
        <position position="427"/>
    </location>
    <ligand>
        <name>substrate</name>
    </ligand>
</feature>
<dbReference type="InterPro" id="IPR031704">
    <property type="entry name" value="Glyco_hydro_36_N"/>
</dbReference>
<comment type="catalytic activity">
    <reaction evidence="1 5">
        <text>Hydrolysis of terminal, non-reducing alpha-D-galactose residues in alpha-D-galactosides, including galactose oligosaccharides, galactomannans and galactolipids.</text>
        <dbReference type="EC" id="3.2.1.22"/>
    </reaction>
</comment>
<comment type="similarity">
    <text evidence="5">Belongs to the glycosyl hydrolase.</text>
</comment>
<evidence type="ECO:0000256" key="3">
    <source>
        <dbReference type="ARBA" id="ARBA00022801"/>
    </source>
</evidence>
<reference evidence="9 10" key="1">
    <citation type="submission" date="2018-11" db="EMBL/GenBank/DDBJ databases">
        <title>Sequencing the genomes of 1000 actinobacteria strains.</title>
        <authorList>
            <person name="Klenk H.-P."/>
        </authorList>
    </citation>
    <scope>NUCLEOTIDE SEQUENCE [LARGE SCALE GENOMIC DNA]</scope>
    <source>
        <strain evidence="9 10">DSM 14012</strain>
    </source>
</reference>
<dbReference type="Proteomes" id="UP000266915">
    <property type="component" value="Unassembled WGS sequence"/>
</dbReference>
<dbReference type="PANTHER" id="PTHR43053:SF3">
    <property type="entry name" value="ALPHA-GALACTOSIDASE C-RELATED"/>
    <property type="match status" value="1"/>
</dbReference>
<feature type="active site" description="Nucleophile" evidence="6">
    <location>
        <position position="462"/>
    </location>
</feature>
<dbReference type="Pfam" id="PF16875">
    <property type="entry name" value="Glyco_hydro_36N"/>
    <property type="match status" value="1"/>
</dbReference>
<name>A0A3N2C2K2_9MICO</name>
<dbReference type="Gene3D" id="2.70.98.60">
    <property type="entry name" value="alpha-galactosidase from lactobacil brevis"/>
    <property type="match status" value="1"/>
</dbReference>
<evidence type="ECO:0000256" key="7">
    <source>
        <dbReference type="PIRSR" id="PIRSR005536-2"/>
    </source>
</evidence>
<feature type="binding site" evidence="7">
    <location>
        <begin position="350"/>
        <end position="351"/>
    </location>
    <ligand>
        <name>substrate</name>
    </ligand>
</feature>
<keyword evidence="4 5" id="KW-0326">Glycosidase</keyword>
<sequence>MSDLSATPEHRVVHLQCDGVSVVLVQHGTRLPTIAHWGTAVDADDLEWMAAATSTVRGDLVDGSDAPYEPSLLPEHASGWSGLPGLRAHRAGTAWSSRFDVTSVEVDRAALPAGEVRQCGVALVEVTAVDDQTGIALLVAIELTPSGLLRTRVTVTNRGDDLLEIEGVVPALPIPTSAREILDFAGRWGNEKLPQRLPVTTGTHLRESRHGRPGLDATGVTAIGTPGFDSRTGDVWLCHVGWSGNHTIGVERTDGHLSFRGGELLLPGEVRLGPGEDHRTPWVYGAYGVGLDAASSRYHRWLRSTSRAARRPRPVTLNVWEAVLFDHDLDVLTELATRAAAIGVERYVLDDGWFRGRHDDTRGLGDWTPDPARWPDGLAPLADRVRSLGMEFGLWFEPEMINEDSDLAREHPDWILRARDELPSPVRHQQVLDLGNPAAFDHILQAIDTLVVELGIAYLKWDHNRDLVDAGHPSTGRAAVHDQTEALYRLLDELRSRHPHLEIESCASGGGRIDLGILERSDRVHTSDNHDPIERARMLRWTGLLVPPEMLGSHVASARSATTGRTHTLHTRCAIALLGHFGVEWDLRELDLADRTTLARWITVFTRHRELIATGRVVGDGEWDDDAPTLRGVVAEDGTTALYTLVTPPWSADSRRRVRLPGLRPGGHYRLAVAQDDSLGPRWVIPQWLRDAPPLDADPATLEAAPVLSGGQLAVIGLDLPTFQPDRAITILVTAV</sequence>
<evidence type="ECO:0000259" key="8">
    <source>
        <dbReference type="Pfam" id="PF16875"/>
    </source>
</evidence>